<sequence>MATSMLLGPLIAMVNRQVSNYLLQQYQKLDGMEEQLTILERKLPAILDVIIDAEEQGTHRPGVSAWLKALKAVAYKANDIFDEFKISKKLRKIVHSIEVLVAEMNAFGFKYRPQMPMSKQWRQTDSIIIDSENIVSREEEKQHIVDLLLANATNRNLMVLPIIGMGGLGKTTFAQIIYNDPEIQKHFQLRKWVCVLDDFDVTIIANKISMSNEKECENALFWMTYGIVMLISGQS</sequence>
<name>A0A6G1D1A8_9ORYZ</name>
<feature type="domain" description="NB-ARC" evidence="7">
    <location>
        <begin position="138"/>
        <end position="208"/>
    </location>
</feature>
<dbReference type="Gene3D" id="3.40.50.300">
    <property type="entry name" value="P-loop containing nucleotide triphosphate hydrolases"/>
    <property type="match status" value="1"/>
</dbReference>
<organism evidence="9 10">
    <name type="scientific">Oryza meyeriana var. granulata</name>
    <dbReference type="NCBI Taxonomy" id="110450"/>
    <lineage>
        <taxon>Eukaryota</taxon>
        <taxon>Viridiplantae</taxon>
        <taxon>Streptophyta</taxon>
        <taxon>Embryophyta</taxon>
        <taxon>Tracheophyta</taxon>
        <taxon>Spermatophyta</taxon>
        <taxon>Magnoliopsida</taxon>
        <taxon>Liliopsida</taxon>
        <taxon>Poales</taxon>
        <taxon>Poaceae</taxon>
        <taxon>BOP clade</taxon>
        <taxon>Oryzoideae</taxon>
        <taxon>Oryzeae</taxon>
        <taxon>Oryzinae</taxon>
        <taxon>Oryza</taxon>
        <taxon>Oryza meyeriana</taxon>
    </lineage>
</organism>
<keyword evidence="10" id="KW-1185">Reference proteome</keyword>
<evidence type="ECO:0000256" key="6">
    <source>
        <dbReference type="ARBA" id="ARBA00022840"/>
    </source>
</evidence>
<dbReference type="AlphaFoldDB" id="A0A6G1D1A8"/>
<dbReference type="InterPro" id="IPR002182">
    <property type="entry name" value="NB-ARC"/>
</dbReference>
<keyword evidence="3" id="KW-0677">Repeat</keyword>
<dbReference type="InterPro" id="IPR041118">
    <property type="entry name" value="Rx_N"/>
</dbReference>
<dbReference type="Gene3D" id="1.20.5.4130">
    <property type="match status" value="1"/>
</dbReference>
<dbReference type="InterPro" id="IPR027417">
    <property type="entry name" value="P-loop_NTPase"/>
</dbReference>
<evidence type="ECO:0000313" key="9">
    <source>
        <dbReference type="EMBL" id="KAF0905533.1"/>
    </source>
</evidence>
<evidence type="ECO:0000256" key="4">
    <source>
        <dbReference type="ARBA" id="ARBA00022741"/>
    </source>
</evidence>
<dbReference type="EMBL" id="SPHZ02000007">
    <property type="protein sequence ID" value="KAF0905533.1"/>
    <property type="molecule type" value="Genomic_DNA"/>
</dbReference>
<keyword evidence="2" id="KW-0433">Leucine-rich repeat</keyword>
<comment type="caution">
    <text evidence="9">The sequence shown here is derived from an EMBL/GenBank/DDBJ whole genome shotgun (WGS) entry which is preliminary data.</text>
</comment>
<evidence type="ECO:0000256" key="2">
    <source>
        <dbReference type="ARBA" id="ARBA00022614"/>
    </source>
</evidence>
<keyword evidence="4" id="KW-0547">Nucleotide-binding</keyword>
<keyword evidence="6" id="KW-0067">ATP-binding</keyword>
<evidence type="ECO:0000256" key="1">
    <source>
        <dbReference type="ARBA" id="ARBA00008894"/>
    </source>
</evidence>
<evidence type="ECO:0000256" key="5">
    <source>
        <dbReference type="ARBA" id="ARBA00022821"/>
    </source>
</evidence>
<evidence type="ECO:0000313" key="10">
    <source>
        <dbReference type="Proteomes" id="UP000479710"/>
    </source>
</evidence>
<dbReference type="GO" id="GO:0006952">
    <property type="term" value="P:defense response"/>
    <property type="evidence" value="ECO:0007669"/>
    <property type="project" value="UniProtKB-KW"/>
</dbReference>
<dbReference type="PANTHER" id="PTHR36766">
    <property type="entry name" value="PLANT BROAD-SPECTRUM MILDEW RESISTANCE PROTEIN RPW8"/>
    <property type="match status" value="1"/>
</dbReference>
<comment type="similarity">
    <text evidence="1">Belongs to the disease resistance NB-LRR family.</text>
</comment>
<proteinExistence type="inferred from homology"/>
<reference evidence="9 10" key="1">
    <citation type="submission" date="2019-11" db="EMBL/GenBank/DDBJ databases">
        <title>Whole genome sequence of Oryza granulata.</title>
        <authorList>
            <person name="Li W."/>
        </authorList>
    </citation>
    <scope>NUCLEOTIDE SEQUENCE [LARGE SCALE GENOMIC DNA]</scope>
    <source>
        <strain evidence="10">cv. Menghai</strain>
        <tissue evidence="9">Leaf</tissue>
    </source>
</reference>
<dbReference type="Pfam" id="PF18052">
    <property type="entry name" value="Rx_N"/>
    <property type="match status" value="1"/>
</dbReference>
<gene>
    <name evidence="9" type="ORF">E2562_007330</name>
</gene>
<keyword evidence="5" id="KW-0611">Plant defense</keyword>
<evidence type="ECO:0000259" key="7">
    <source>
        <dbReference type="Pfam" id="PF00931"/>
    </source>
</evidence>
<dbReference type="GO" id="GO:0043531">
    <property type="term" value="F:ADP binding"/>
    <property type="evidence" value="ECO:0007669"/>
    <property type="project" value="InterPro"/>
</dbReference>
<evidence type="ECO:0000259" key="8">
    <source>
        <dbReference type="Pfam" id="PF18052"/>
    </source>
</evidence>
<accession>A0A6G1D1A8</accession>
<dbReference type="Proteomes" id="UP000479710">
    <property type="component" value="Unassembled WGS sequence"/>
</dbReference>
<dbReference type="PANTHER" id="PTHR36766:SF55">
    <property type="entry name" value="OS11G0492900 PROTEIN"/>
    <property type="match status" value="1"/>
</dbReference>
<feature type="domain" description="Disease resistance N-terminal" evidence="8">
    <location>
        <begin position="16"/>
        <end position="92"/>
    </location>
</feature>
<dbReference type="SUPFAM" id="SSF52540">
    <property type="entry name" value="P-loop containing nucleoside triphosphate hydrolases"/>
    <property type="match status" value="1"/>
</dbReference>
<evidence type="ECO:0008006" key="11">
    <source>
        <dbReference type="Google" id="ProtNLM"/>
    </source>
</evidence>
<evidence type="ECO:0000256" key="3">
    <source>
        <dbReference type="ARBA" id="ARBA00022737"/>
    </source>
</evidence>
<dbReference type="Pfam" id="PF00931">
    <property type="entry name" value="NB-ARC"/>
    <property type="match status" value="1"/>
</dbReference>
<dbReference type="OrthoDB" id="37484at2759"/>
<dbReference type="GO" id="GO:0005524">
    <property type="term" value="F:ATP binding"/>
    <property type="evidence" value="ECO:0007669"/>
    <property type="project" value="UniProtKB-KW"/>
</dbReference>
<protein>
    <recommendedName>
        <fullName evidence="11">Rx N-terminal domain-containing protein</fullName>
    </recommendedName>
</protein>